<dbReference type="RefSeq" id="WP_346757107.1">
    <property type="nucleotide sequence ID" value="NZ_JAUJEB010000001.1"/>
</dbReference>
<dbReference type="InterPro" id="IPR002220">
    <property type="entry name" value="DapA-like"/>
</dbReference>
<dbReference type="Proteomes" id="UP001172083">
    <property type="component" value="Unassembled WGS sequence"/>
</dbReference>
<reference evidence="2" key="1">
    <citation type="submission" date="2023-06" db="EMBL/GenBank/DDBJ databases">
        <title>Genomic of Agaribacillus aureum.</title>
        <authorList>
            <person name="Wang G."/>
        </authorList>
    </citation>
    <scope>NUCLEOTIDE SEQUENCE</scope>
    <source>
        <strain evidence="2">BMA12</strain>
    </source>
</reference>
<comment type="caution">
    <text evidence="2">The sequence shown here is derived from an EMBL/GenBank/DDBJ whole genome shotgun (WGS) entry which is preliminary data.</text>
</comment>
<evidence type="ECO:0000313" key="3">
    <source>
        <dbReference type="Proteomes" id="UP001172083"/>
    </source>
</evidence>
<dbReference type="Gene3D" id="3.20.20.70">
    <property type="entry name" value="Aldolase class I"/>
    <property type="match status" value="1"/>
</dbReference>
<dbReference type="SMART" id="SM01130">
    <property type="entry name" value="DHDPS"/>
    <property type="match status" value="1"/>
</dbReference>
<gene>
    <name evidence="2" type="ORF">QQ020_06945</name>
</gene>
<sequence length="355" mass="39954">MKTLDPIIKEKILEGMVIPAHPLVLTRERQLDEKRQRILTKYYMAAGAGGIAVGVHTTQFEIRDPAFNLYSKVLSLASAEVEKANLNRPFVRVAGVSGPTEQAIAEAKIASGLNYDLALISVNGLQHWSESELLKRAEKIAEEIPVFGFYLQPAVGGKYLSFDFWRNFADIPNVHAIKIAPFNRYQTLDVVRAVCHSSRCDQIALYTGNDDNIVIDLLTRYQIKSNGHHKEKSIVGGLLGHWAVWTKEAVALFDHILKVRDGSEKITMALLEKANQITDANAVFFDAKNNFKGCISGIHEVLRRQGLMENVLCLSPEEKLSPGQKEEIDRIYEDYPDLNDDHFVKEHLSQWTNDI</sequence>
<organism evidence="2 3">
    <name type="scientific">Agaribacillus aureus</name>
    <dbReference type="NCBI Taxonomy" id="3051825"/>
    <lineage>
        <taxon>Bacteria</taxon>
        <taxon>Pseudomonadati</taxon>
        <taxon>Bacteroidota</taxon>
        <taxon>Cytophagia</taxon>
        <taxon>Cytophagales</taxon>
        <taxon>Splendidivirgaceae</taxon>
        <taxon>Agaribacillus</taxon>
    </lineage>
</organism>
<name>A0ABT8L1Z7_9BACT</name>
<dbReference type="EMBL" id="JAUJEB010000001">
    <property type="protein sequence ID" value="MDN5211779.1"/>
    <property type="molecule type" value="Genomic_DNA"/>
</dbReference>
<dbReference type="SUPFAM" id="SSF51569">
    <property type="entry name" value="Aldolase"/>
    <property type="match status" value="1"/>
</dbReference>
<evidence type="ECO:0000313" key="2">
    <source>
        <dbReference type="EMBL" id="MDN5211779.1"/>
    </source>
</evidence>
<evidence type="ECO:0000256" key="1">
    <source>
        <dbReference type="ARBA" id="ARBA00023239"/>
    </source>
</evidence>
<dbReference type="InterPro" id="IPR013785">
    <property type="entry name" value="Aldolase_TIM"/>
</dbReference>
<keyword evidence="3" id="KW-1185">Reference proteome</keyword>
<keyword evidence="1" id="KW-0456">Lyase</keyword>
<dbReference type="PANTHER" id="PTHR12128">
    <property type="entry name" value="DIHYDRODIPICOLINATE SYNTHASE"/>
    <property type="match status" value="1"/>
</dbReference>
<protein>
    <submittedName>
        <fullName evidence="2">Dihydrodipicolinate synthase family protein</fullName>
    </submittedName>
</protein>
<dbReference type="PANTHER" id="PTHR12128:SF51">
    <property type="entry name" value="BLL4205 PROTEIN"/>
    <property type="match status" value="1"/>
</dbReference>
<accession>A0ABT8L1Z7</accession>
<proteinExistence type="predicted"/>